<dbReference type="InterPro" id="IPR013833">
    <property type="entry name" value="Cyt_c_oxidase_su3_a-hlx"/>
</dbReference>
<feature type="transmembrane region" description="Helical" evidence="10">
    <location>
        <begin position="64"/>
        <end position="84"/>
    </location>
</feature>
<dbReference type="RefSeq" id="WP_265507029.1">
    <property type="nucleotide sequence ID" value="NZ_JAOTBE010000022.1"/>
</dbReference>
<evidence type="ECO:0000256" key="9">
    <source>
        <dbReference type="RuleBase" id="RU003376"/>
    </source>
</evidence>
<dbReference type="InterPro" id="IPR000298">
    <property type="entry name" value="Cyt_c_oxidase-like_su3"/>
</dbReference>
<evidence type="ECO:0000259" key="11">
    <source>
        <dbReference type="PROSITE" id="PS50253"/>
    </source>
</evidence>
<comment type="caution">
    <text evidence="12">The sequence shown here is derived from an EMBL/GenBank/DDBJ whole genome shotgun (WGS) entry which is preliminary data.</text>
</comment>
<keyword evidence="5" id="KW-1278">Translocase</keyword>
<protein>
    <recommendedName>
        <fullName evidence="3">cytochrome-c oxidase</fullName>
        <ecNumber evidence="3">7.1.1.9</ecNumber>
    </recommendedName>
    <alternativeName>
        <fullName evidence="8">Cytochrome c oxidase polypeptide III</fullName>
    </alternativeName>
</protein>
<dbReference type="InterPro" id="IPR035973">
    <property type="entry name" value="Cyt_c_oxidase_su3-like_sf"/>
</dbReference>
<dbReference type="EMBL" id="JBHLWQ010000119">
    <property type="protein sequence ID" value="MFC0201144.1"/>
    <property type="molecule type" value="Genomic_DNA"/>
</dbReference>
<organism evidence="12 13">
    <name type="scientific">Paracoccus rhizosphaerae</name>
    <dbReference type="NCBI Taxonomy" id="1133347"/>
    <lineage>
        <taxon>Bacteria</taxon>
        <taxon>Pseudomonadati</taxon>
        <taxon>Pseudomonadota</taxon>
        <taxon>Alphaproteobacteria</taxon>
        <taxon>Rhodobacterales</taxon>
        <taxon>Paracoccaceae</taxon>
        <taxon>Paracoccus</taxon>
    </lineage>
</organism>
<gene>
    <name evidence="12" type="ORF">ACFFIZ_12720</name>
</gene>
<evidence type="ECO:0000256" key="6">
    <source>
        <dbReference type="ARBA" id="ARBA00022989"/>
    </source>
</evidence>
<keyword evidence="7 10" id="KW-0472">Membrane</keyword>
<feature type="transmembrane region" description="Helical" evidence="10">
    <location>
        <begin position="21"/>
        <end position="44"/>
    </location>
</feature>
<dbReference type="Gene3D" id="1.20.120.80">
    <property type="entry name" value="Cytochrome c oxidase, subunit III, four-helix bundle"/>
    <property type="match status" value="1"/>
</dbReference>
<dbReference type="PANTHER" id="PTHR11403:SF7">
    <property type="entry name" value="CYTOCHROME C OXIDASE SUBUNIT 3"/>
    <property type="match status" value="1"/>
</dbReference>
<accession>A0ABV6CK79</accession>
<feature type="transmembrane region" description="Helical" evidence="10">
    <location>
        <begin position="96"/>
        <end position="113"/>
    </location>
</feature>
<evidence type="ECO:0000313" key="13">
    <source>
        <dbReference type="Proteomes" id="UP001589795"/>
    </source>
</evidence>
<dbReference type="SUPFAM" id="SSF81452">
    <property type="entry name" value="Cytochrome c oxidase subunit III-like"/>
    <property type="match status" value="1"/>
</dbReference>
<evidence type="ECO:0000256" key="7">
    <source>
        <dbReference type="ARBA" id="ARBA00023136"/>
    </source>
</evidence>
<comment type="subcellular location">
    <subcellularLocation>
        <location evidence="9">Cell membrane</location>
        <topology evidence="9">Multi-pass membrane protein</topology>
    </subcellularLocation>
    <subcellularLocation>
        <location evidence="1">Membrane</location>
        <topology evidence="1">Multi-pass membrane protein</topology>
    </subcellularLocation>
</comment>
<comment type="similarity">
    <text evidence="2 9">Belongs to the cytochrome c oxidase subunit 3 family.</text>
</comment>
<dbReference type="Proteomes" id="UP001589795">
    <property type="component" value="Unassembled WGS sequence"/>
</dbReference>
<evidence type="ECO:0000256" key="8">
    <source>
        <dbReference type="ARBA" id="ARBA00031625"/>
    </source>
</evidence>
<evidence type="ECO:0000256" key="4">
    <source>
        <dbReference type="ARBA" id="ARBA00022692"/>
    </source>
</evidence>
<feature type="domain" description="Heme-copper oxidase subunit III family profile" evidence="11">
    <location>
        <begin position="22"/>
        <end position="198"/>
    </location>
</feature>
<feature type="transmembrane region" description="Helical" evidence="10">
    <location>
        <begin position="172"/>
        <end position="196"/>
    </location>
</feature>
<evidence type="ECO:0000313" key="12">
    <source>
        <dbReference type="EMBL" id="MFC0201144.1"/>
    </source>
</evidence>
<dbReference type="EC" id="7.1.1.9" evidence="3"/>
<feature type="transmembrane region" description="Helical" evidence="10">
    <location>
        <begin position="133"/>
        <end position="160"/>
    </location>
</feature>
<evidence type="ECO:0000256" key="10">
    <source>
        <dbReference type="SAM" id="Phobius"/>
    </source>
</evidence>
<dbReference type="PANTHER" id="PTHR11403">
    <property type="entry name" value="CYTOCHROME C OXIDASE SUBUNIT III"/>
    <property type="match status" value="1"/>
</dbReference>
<dbReference type="InterPro" id="IPR024791">
    <property type="entry name" value="Cyt_c/ubiquinol_Oxase_su3"/>
</dbReference>
<name>A0ABV6CK79_9RHOB</name>
<evidence type="ECO:0000256" key="5">
    <source>
        <dbReference type="ARBA" id="ARBA00022967"/>
    </source>
</evidence>
<evidence type="ECO:0000256" key="2">
    <source>
        <dbReference type="ARBA" id="ARBA00010581"/>
    </source>
</evidence>
<keyword evidence="4 9" id="KW-0812">Transmembrane</keyword>
<proteinExistence type="inferred from homology"/>
<reference evidence="12 13" key="1">
    <citation type="submission" date="2024-09" db="EMBL/GenBank/DDBJ databases">
        <authorList>
            <person name="Sun Q."/>
            <person name="Mori K."/>
        </authorList>
    </citation>
    <scope>NUCLEOTIDE SEQUENCE [LARGE SCALE GENOMIC DNA]</scope>
    <source>
        <strain evidence="12 13">CCM 7904</strain>
    </source>
</reference>
<dbReference type="Pfam" id="PF00510">
    <property type="entry name" value="COX3"/>
    <property type="match status" value="1"/>
</dbReference>
<evidence type="ECO:0000256" key="3">
    <source>
        <dbReference type="ARBA" id="ARBA00012949"/>
    </source>
</evidence>
<dbReference type="CDD" id="cd00386">
    <property type="entry name" value="Heme_Cu_Oxidase_III_like"/>
    <property type="match status" value="1"/>
</dbReference>
<sequence>MHVRVTVDASEHPSYDPHHHPLWWGVLGAVAIEAAVVATLLTSYFYLALQSPAWPPEGVDPPDLLWPTIVLCLLPASSWTMWWAGKGSDAGRKRQLAIGVTASVAIASLALVARSVQFTELDIRWDDHAYGSMLWTITGFHYTHIVSAILGTAVVSVLAWRGYFTPERQLGVVVDTLYWYFVAAVFLPIYLVLYWVPRVLS</sequence>
<keyword evidence="6 10" id="KW-1133">Transmembrane helix</keyword>
<evidence type="ECO:0000256" key="1">
    <source>
        <dbReference type="ARBA" id="ARBA00004141"/>
    </source>
</evidence>
<dbReference type="PROSITE" id="PS50253">
    <property type="entry name" value="COX3"/>
    <property type="match status" value="1"/>
</dbReference>
<keyword evidence="13" id="KW-1185">Reference proteome</keyword>